<feature type="domain" description="Plant heme peroxidase family profile" evidence="19">
    <location>
        <begin position="419"/>
        <end position="720"/>
    </location>
</feature>
<evidence type="ECO:0000256" key="4">
    <source>
        <dbReference type="ARBA" id="ARBA00012313"/>
    </source>
</evidence>
<evidence type="ECO:0000256" key="9">
    <source>
        <dbReference type="ARBA" id="ARBA00023002"/>
    </source>
</evidence>
<keyword evidence="12" id="KW-0325">Glycoprotein</keyword>
<evidence type="ECO:0000256" key="14">
    <source>
        <dbReference type="PIRSR" id="PIRSR600823-1"/>
    </source>
</evidence>
<dbReference type="GO" id="GO:0046872">
    <property type="term" value="F:metal ion binding"/>
    <property type="evidence" value="ECO:0007669"/>
    <property type="project" value="UniProtKB-KW"/>
</dbReference>
<feature type="disulfide bond" evidence="18">
    <location>
        <begin position="429"/>
        <end position="506"/>
    </location>
</feature>
<dbReference type="PROSITE" id="PS00435">
    <property type="entry name" value="PEROXIDASE_1"/>
    <property type="match status" value="2"/>
</dbReference>
<evidence type="ECO:0000256" key="15">
    <source>
        <dbReference type="PIRSR" id="PIRSR600823-2"/>
    </source>
</evidence>
<feature type="disulfide bond" evidence="18">
    <location>
        <begin position="462"/>
        <end position="467"/>
    </location>
</feature>
<dbReference type="EC" id="1.11.1.7" evidence="4"/>
<dbReference type="InterPro" id="IPR000823">
    <property type="entry name" value="Peroxidase_pln"/>
</dbReference>
<feature type="disulfide bond" evidence="18">
    <location>
        <begin position="591"/>
        <end position="623"/>
    </location>
</feature>
<dbReference type="GO" id="GO:0020037">
    <property type="term" value="F:heme binding"/>
    <property type="evidence" value="ECO:0007669"/>
    <property type="project" value="InterPro"/>
</dbReference>
<dbReference type="PANTHER" id="PTHR31388:SF6">
    <property type="entry name" value="PEROXIDASE"/>
    <property type="match status" value="1"/>
</dbReference>
<dbReference type="InterPro" id="IPR019794">
    <property type="entry name" value="Peroxidases_AS"/>
</dbReference>
<comment type="cofactor">
    <cofactor evidence="16">
        <name>Ca(2+)</name>
        <dbReference type="ChEBI" id="CHEBI:29108"/>
    </cofactor>
    <text evidence="16">Binds 2 calcium ions per subunit.</text>
</comment>
<dbReference type="CDD" id="cd00693">
    <property type="entry name" value="secretory_peroxidase"/>
    <property type="match status" value="2"/>
</dbReference>
<feature type="domain" description="Plant heme peroxidase family profile" evidence="19">
    <location>
        <begin position="26"/>
        <end position="327"/>
    </location>
</feature>
<evidence type="ECO:0000256" key="11">
    <source>
        <dbReference type="ARBA" id="ARBA00023157"/>
    </source>
</evidence>
<feature type="binding site" evidence="16">
    <location>
        <position position="644"/>
    </location>
    <ligand>
        <name>Ca(2+)</name>
        <dbReference type="ChEBI" id="CHEBI:29108"/>
        <label>2</label>
    </ligand>
</feature>
<feature type="site" description="Transition state stabilizer" evidence="17">
    <location>
        <position position="456"/>
    </location>
</feature>
<feature type="binding site" evidence="16">
    <location>
        <position position="466"/>
    </location>
    <ligand>
        <name>Ca(2+)</name>
        <dbReference type="ChEBI" id="CHEBI:29108"/>
        <label>1</label>
    </ligand>
</feature>
<dbReference type="Gene3D" id="1.10.420.10">
    <property type="entry name" value="Peroxidase, domain 2"/>
    <property type="match status" value="2"/>
</dbReference>
<evidence type="ECO:0000256" key="1">
    <source>
        <dbReference type="ARBA" id="ARBA00000189"/>
    </source>
</evidence>
<comment type="cofactor">
    <cofactor evidence="16">
        <name>heme b</name>
        <dbReference type="ChEBI" id="CHEBI:60344"/>
    </cofactor>
    <text evidence="16">Binds 1 heme b (iron(II)-protoporphyrin IX) group per subunit.</text>
</comment>
<dbReference type="FunFam" id="1.10.420.10:FF:000001">
    <property type="entry name" value="Peroxidase"/>
    <property type="match status" value="2"/>
</dbReference>
<keyword evidence="5" id="KW-0575">Peroxidase</keyword>
<evidence type="ECO:0000256" key="13">
    <source>
        <dbReference type="ARBA" id="ARBA00023324"/>
    </source>
</evidence>
<dbReference type="InterPro" id="IPR033905">
    <property type="entry name" value="Secretory_peroxidase"/>
</dbReference>
<proteinExistence type="inferred from homology"/>
<feature type="disulfide bond" evidence="18">
    <location>
        <begin position="512"/>
        <end position="716"/>
    </location>
</feature>
<dbReference type="OrthoDB" id="2113341at2759"/>
<dbReference type="GO" id="GO:0140825">
    <property type="term" value="F:lactoperoxidase activity"/>
    <property type="evidence" value="ECO:0007669"/>
    <property type="project" value="UniProtKB-EC"/>
</dbReference>
<keyword evidence="8 16" id="KW-0106">Calcium</keyword>
<feature type="binding site" evidence="16">
    <location>
        <position position="470"/>
    </location>
    <ligand>
        <name>Ca(2+)</name>
        <dbReference type="ChEBI" id="CHEBI:29108"/>
        <label>1</label>
    </ligand>
</feature>
<evidence type="ECO:0000256" key="3">
    <source>
        <dbReference type="ARBA" id="ARBA00006873"/>
    </source>
</evidence>
<dbReference type="GO" id="GO:0006979">
    <property type="term" value="P:response to oxidative stress"/>
    <property type="evidence" value="ECO:0007669"/>
    <property type="project" value="InterPro"/>
</dbReference>
<comment type="caution">
    <text evidence="20">The sequence shown here is derived from an EMBL/GenBank/DDBJ whole genome shotgun (WGS) entry which is preliminary data.</text>
</comment>
<feature type="binding site" description="axial binding residue" evidence="16">
    <location>
        <position position="584"/>
    </location>
    <ligand>
        <name>heme b</name>
        <dbReference type="ChEBI" id="CHEBI:60344"/>
    </ligand>
    <ligandPart>
        <name>Fe</name>
        <dbReference type="ChEBI" id="CHEBI:18248"/>
    </ligandPart>
</feature>
<feature type="binding site" evidence="16">
    <location>
        <position position="479"/>
    </location>
    <ligand>
        <name>Ca(2+)</name>
        <dbReference type="ChEBI" id="CHEBI:29108"/>
        <label>1</label>
    </ligand>
</feature>
<evidence type="ECO:0000256" key="12">
    <source>
        <dbReference type="ARBA" id="ARBA00023180"/>
    </source>
</evidence>
<evidence type="ECO:0000256" key="16">
    <source>
        <dbReference type="PIRSR" id="PIRSR600823-3"/>
    </source>
</evidence>
<feature type="binding site" evidence="16">
    <location>
        <position position="636"/>
    </location>
    <ligand>
        <name>Ca(2+)</name>
        <dbReference type="ChEBI" id="CHEBI:29108"/>
        <label>2</label>
    </ligand>
</feature>
<evidence type="ECO:0000256" key="17">
    <source>
        <dbReference type="PIRSR" id="PIRSR600823-4"/>
    </source>
</evidence>
<comment type="catalytic activity">
    <reaction evidence="1">
        <text>2 a phenolic donor + H2O2 = 2 a phenolic radical donor + 2 H2O</text>
        <dbReference type="Rhea" id="RHEA:56136"/>
        <dbReference type="ChEBI" id="CHEBI:15377"/>
        <dbReference type="ChEBI" id="CHEBI:16240"/>
        <dbReference type="ChEBI" id="CHEBI:139520"/>
        <dbReference type="ChEBI" id="CHEBI:139521"/>
        <dbReference type="EC" id="1.11.1.7"/>
    </reaction>
</comment>
<keyword evidence="21" id="KW-1185">Reference proteome</keyword>
<gene>
    <name evidence="20" type="ORF">CMV_004694</name>
</gene>
<keyword evidence="10 16" id="KW-0408">Iron</keyword>
<dbReference type="PROSITE" id="PS50873">
    <property type="entry name" value="PEROXIDASE_4"/>
    <property type="match status" value="3"/>
</dbReference>
<feature type="binding site" evidence="16">
    <location>
        <position position="585"/>
    </location>
    <ligand>
        <name>Ca(2+)</name>
        <dbReference type="ChEBI" id="CHEBI:29108"/>
        <label>2</label>
    </ligand>
</feature>
<dbReference type="AlphaFoldDB" id="A0A8J4RXY7"/>
<keyword evidence="6" id="KW-0349">Heme</keyword>
<dbReference type="SUPFAM" id="SSF48113">
    <property type="entry name" value="Heme-dependent peroxidases"/>
    <property type="match status" value="3"/>
</dbReference>
<name>A0A8J4RXY7_9ROSI</name>
<dbReference type="PRINTS" id="PR00458">
    <property type="entry name" value="PEROXIDASE"/>
</dbReference>
<evidence type="ECO:0000256" key="10">
    <source>
        <dbReference type="ARBA" id="ARBA00023004"/>
    </source>
</evidence>
<dbReference type="InterPro" id="IPR002016">
    <property type="entry name" value="Haem_peroxidase"/>
</dbReference>
<comment type="function">
    <text evidence="2">Removal of H(2)O(2), oxidation of toxic reductants, biosynthesis and degradation of lignin, suberization, auxin catabolism, response to environmental stresses such as wounding, pathogen attack and oxidative stress. These functions might be dependent on each isozyme/isoform in each plant tissue.</text>
</comment>
<feature type="binding site" evidence="15">
    <location>
        <position position="554"/>
    </location>
    <ligand>
        <name>substrate</name>
    </ligand>
</feature>
<keyword evidence="13" id="KW-0376">Hydrogen peroxide</keyword>
<feature type="binding site" evidence="16">
    <location>
        <position position="468"/>
    </location>
    <ligand>
        <name>Ca(2+)</name>
        <dbReference type="ChEBI" id="CHEBI:29108"/>
        <label>1</label>
    </ligand>
</feature>
<dbReference type="Proteomes" id="UP000737018">
    <property type="component" value="Unassembled WGS sequence"/>
</dbReference>
<feature type="binding site" evidence="16">
    <location>
        <position position="461"/>
    </location>
    <ligand>
        <name>Ca(2+)</name>
        <dbReference type="ChEBI" id="CHEBI:29108"/>
        <label>1</label>
    </ligand>
</feature>
<evidence type="ECO:0000256" key="8">
    <source>
        <dbReference type="ARBA" id="ARBA00022837"/>
    </source>
</evidence>
<evidence type="ECO:0000256" key="6">
    <source>
        <dbReference type="ARBA" id="ARBA00022617"/>
    </source>
</evidence>
<evidence type="ECO:0000256" key="5">
    <source>
        <dbReference type="ARBA" id="ARBA00022559"/>
    </source>
</evidence>
<evidence type="ECO:0000259" key="19">
    <source>
        <dbReference type="PROSITE" id="PS50873"/>
    </source>
</evidence>
<feature type="binding site" evidence="16">
    <location>
        <position position="464"/>
    </location>
    <ligand>
        <name>Ca(2+)</name>
        <dbReference type="ChEBI" id="CHEBI:29108"/>
        <label>1</label>
    </ligand>
</feature>
<dbReference type="FunFam" id="1.10.520.10:FF:000001">
    <property type="entry name" value="Peroxidase"/>
    <property type="match status" value="2"/>
</dbReference>
<accession>A0A8J4RXY7</accession>
<protein>
    <recommendedName>
        <fullName evidence="4">peroxidase</fullName>
        <ecNumber evidence="4">1.11.1.7</ecNumber>
    </recommendedName>
</protein>
<evidence type="ECO:0000256" key="2">
    <source>
        <dbReference type="ARBA" id="ARBA00002322"/>
    </source>
</evidence>
<dbReference type="PANTHER" id="PTHR31388">
    <property type="entry name" value="PEROXIDASE 72-RELATED"/>
    <property type="match status" value="1"/>
</dbReference>
<evidence type="ECO:0000313" key="21">
    <source>
        <dbReference type="Proteomes" id="UP000737018"/>
    </source>
</evidence>
<evidence type="ECO:0000313" key="20">
    <source>
        <dbReference type="EMBL" id="KAF3971723.1"/>
    </source>
</evidence>
<keyword evidence="9" id="KW-0560">Oxidoreductase</keyword>
<dbReference type="InterPro" id="IPR019793">
    <property type="entry name" value="Peroxidases_heam-ligand_BS"/>
</dbReference>
<dbReference type="PRINTS" id="PR00461">
    <property type="entry name" value="PLPEROXIDASE"/>
</dbReference>
<sequence length="721" mass="77848">MKKSDSFYGYALILAFFMLFLAARSQLITDFYKTSCPNLMAIVRKEVQNAIKIEMRMAASLLRLHFHDCFVNGCDASILLDVSDGEKFAGPNLNSVRGFEVVDNIKTSVESACPGVVSCADIVAIAARDSVFLSGGPTWKVLLGRRDALVANQSGANTGLPSPFDNLGNITLKFANVGLDLKDVVSLSGGHTIGLSRCLLFSNRLYNFTGTGTPDSTLDTNMLSDLQKICPVNGDANKTTFLDRNSNDLFDNHYFQNLLNGKGLLSSDQILFSSDEAKTTTQSLVQSYSTNSDLFFADFANSMIKMGNISPLTGSSGQIRKNFRGFEVVDDIKRAVEYECSGVISCADMLVIAARDSVIITGGPTWNVLLGRRDGFVSSKAAANISIPSAFDSLYNIISKFKKVGLDVTDVVSLSARSQLITDFYKTSCPNLMAIVRKEVQNAIKIEMRMAASLLRLHFHDCFVNGCDASILLDASDGEKFALPNLNSVRGFEVVDNIKTSVENACPGVVSCADIVAIAARDSVLLSGGPTWKVLLGRRDALVANQSGANTGLPSPFDNLGNITLKFANVGLNLRDVVSLSGGHTIGLSRCLLFSNRLFNFAGTGNPDSTLDTNMLSDLQNTCPVNGDANKATFLDRNSNDLFDNHYFQNLLNGKGLLSSDQILFSSDEAKTTTQSLVQSYSTNAGLFFADFANSMIKMGNIRPLTGSSGQVRKNCRVVNS</sequence>
<organism evidence="20 21">
    <name type="scientific">Castanea mollissima</name>
    <name type="common">Chinese chestnut</name>
    <dbReference type="NCBI Taxonomy" id="60419"/>
    <lineage>
        <taxon>Eukaryota</taxon>
        <taxon>Viridiplantae</taxon>
        <taxon>Streptophyta</taxon>
        <taxon>Embryophyta</taxon>
        <taxon>Tracheophyta</taxon>
        <taxon>Spermatophyta</taxon>
        <taxon>Magnoliopsida</taxon>
        <taxon>eudicotyledons</taxon>
        <taxon>Gunneridae</taxon>
        <taxon>Pentapetalae</taxon>
        <taxon>rosids</taxon>
        <taxon>fabids</taxon>
        <taxon>Fagales</taxon>
        <taxon>Fagaceae</taxon>
        <taxon>Castanea</taxon>
    </lineage>
</organism>
<keyword evidence="11 18" id="KW-1015">Disulfide bond</keyword>
<feature type="domain" description="Plant heme peroxidase family profile" evidence="19">
    <location>
        <begin position="324"/>
        <end position="421"/>
    </location>
</feature>
<evidence type="ECO:0000256" key="18">
    <source>
        <dbReference type="PIRSR" id="PIRSR600823-5"/>
    </source>
</evidence>
<dbReference type="Pfam" id="PF00141">
    <property type="entry name" value="peroxidase"/>
    <property type="match status" value="3"/>
</dbReference>
<comment type="similarity">
    <text evidence="3">Belongs to the peroxidase family. Ascorbate peroxidase subfamily.</text>
</comment>
<reference evidence="20" key="1">
    <citation type="submission" date="2020-03" db="EMBL/GenBank/DDBJ databases">
        <title>Castanea mollissima Vanexum genome sequencing.</title>
        <authorList>
            <person name="Staton M."/>
        </authorList>
    </citation>
    <scope>NUCLEOTIDE SEQUENCE</scope>
    <source>
        <tissue evidence="20">Leaf</tissue>
    </source>
</reference>
<dbReference type="GO" id="GO:0042744">
    <property type="term" value="P:hydrogen peroxide catabolic process"/>
    <property type="evidence" value="ECO:0007669"/>
    <property type="project" value="UniProtKB-KW"/>
</dbReference>
<evidence type="ECO:0000256" key="7">
    <source>
        <dbReference type="ARBA" id="ARBA00022723"/>
    </source>
</evidence>
<dbReference type="InterPro" id="IPR010255">
    <property type="entry name" value="Haem_peroxidase_sf"/>
</dbReference>
<dbReference type="EMBL" id="JRKL02000401">
    <property type="protein sequence ID" value="KAF3971723.1"/>
    <property type="molecule type" value="Genomic_DNA"/>
</dbReference>
<dbReference type="PROSITE" id="PS00436">
    <property type="entry name" value="PEROXIDASE_2"/>
    <property type="match status" value="2"/>
</dbReference>
<feature type="active site" description="Proton acceptor" evidence="14">
    <location>
        <position position="460"/>
    </location>
</feature>
<dbReference type="Gene3D" id="1.10.520.10">
    <property type="match status" value="3"/>
</dbReference>
<keyword evidence="7 16" id="KW-0479">Metal-binding</keyword>